<protein>
    <submittedName>
        <fullName evidence="1">Uncharacterized protein</fullName>
    </submittedName>
</protein>
<dbReference type="Proteomes" id="UP000308652">
    <property type="component" value="Unassembled WGS sequence"/>
</dbReference>
<sequence length="135" mass="14907">MGLLESKVWVQWSCLSQGWRQHRPTGVKGAGCWHWCWCGDGSIGHVQVKDGGNVGLLVLKVQGVSIGVDMEIGPLVMFKLRVKADNGAELLLTSVLVLRWQWGHFGAFDEARVIMIPEPPAPPHLLKLSQNMASR</sequence>
<gene>
    <name evidence="1" type="ORF">BDQ12DRAFT_663626</name>
</gene>
<organism evidence="1 2">
    <name type="scientific">Crucibulum laeve</name>
    <dbReference type="NCBI Taxonomy" id="68775"/>
    <lineage>
        <taxon>Eukaryota</taxon>
        <taxon>Fungi</taxon>
        <taxon>Dikarya</taxon>
        <taxon>Basidiomycota</taxon>
        <taxon>Agaricomycotina</taxon>
        <taxon>Agaricomycetes</taxon>
        <taxon>Agaricomycetidae</taxon>
        <taxon>Agaricales</taxon>
        <taxon>Agaricineae</taxon>
        <taxon>Nidulariaceae</taxon>
        <taxon>Crucibulum</taxon>
    </lineage>
</organism>
<evidence type="ECO:0000313" key="1">
    <source>
        <dbReference type="EMBL" id="TFK41565.1"/>
    </source>
</evidence>
<accession>A0A5C3MAC0</accession>
<evidence type="ECO:0000313" key="2">
    <source>
        <dbReference type="Proteomes" id="UP000308652"/>
    </source>
</evidence>
<proteinExistence type="predicted"/>
<name>A0A5C3MAC0_9AGAR</name>
<reference evidence="1 2" key="1">
    <citation type="journal article" date="2019" name="Nat. Ecol. Evol.">
        <title>Megaphylogeny resolves global patterns of mushroom evolution.</title>
        <authorList>
            <person name="Varga T."/>
            <person name="Krizsan K."/>
            <person name="Foldi C."/>
            <person name="Dima B."/>
            <person name="Sanchez-Garcia M."/>
            <person name="Sanchez-Ramirez S."/>
            <person name="Szollosi G.J."/>
            <person name="Szarkandi J.G."/>
            <person name="Papp V."/>
            <person name="Albert L."/>
            <person name="Andreopoulos W."/>
            <person name="Angelini C."/>
            <person name="Antonin V."/>
            <person name="Barry K.W."/>
            <person name="Bougher N.L."/>
            <person name="Buchanan P."/>
            <person name="Buyck B."/>
            <person name="Bense V."/>
            <person name="Catcheside P."/>
            <person name="Chovatia M."/>
            <person name="Cooper J."/>
            <person name="Damon W."/>
            <person name="Desjardin D."/>
            <person name="Finy P."/>
            <person name="Geml J."/>
            <person name="Haridas S."/>
            <person name="Hughes K."/>
            <person name="Justo A."/>
            <person name="Karasinski D."/>
            <person name="Kautmanova I."/>
            <person name="Kiss B."/>
            <person name="Kocsube S."/>
            <person name="Kotiranta H."/>
            <person name="LaButti K.M."/>
            <person name="Lechner B.E."/>
            <person name="Liimatainen K."/>
            <person name="Lipzen A."/>
            <person name="Lukacs Z."/>
            <person name="Mihaltcheva S."/>
            <person name="Morgado L.N."/>
            <person name="Niskanen T."/>
            <person name="Noordeloos M.E."/>
            <person name="Ohm R.A."/>
            <person name="Ortiz-Santana B."/>
            <person name="Ovrebo C."/>
            <person name="Racz N."/>
            <person name="Riley R."/>
            <person name="Savchenko A."/>
            <person name="Shiryaev A."/>
            <person name="Soop K."/>
            <person name="Spirin V."/>
            <person name="Szebenyi C."/>
            <person name="Tomsovsky M."/>
            <person name="Tulloss R.E."/>
            <person name="Uehling J."/>
            <person name="Grigoriev I.V."/>
            <person name="Vagvolgyi C."/>
            <person name="Papp T."/>
            <person name="Martin F.M."/>
            <person name="Miettinen O."/>
            <person name="Hibbett D.S."/>
            <person name="Nagy L.G."/>
        </authorList>
    </citation>
    <scope>NUCLEOTIDE SEQUENCE [LARGE SCALE GENOMIC DNA]</scope>
    <source>
        <strain evidence="1 2">CBS 166.37</strain>
    </source>
</reference>
<keyword evidence="2" id="KW-1185">Reference proteome</keyword>
<dbReference type="AlphaFoldDB" id="A0A5C3MAC0"/>
<dbReference type="EMBL" id="ML213594">
    <property type="protein sequence ID" value="TFK41565.1"/>
    <property type="molecule type" value="Genomic_DNA"/>
</dbReference>